<evidence type="ECO:0000256" key="1">
    <source>
        <dbReference type="SAM" id="MobiDB-lite"/>
    </source>
</evidence>
<dbReference type="Gene3D" id="3.30.565.10">
    <property type="entry name" value="Histidine kinase-like ATPase, C-terminal domain"/>
    <property type="match status" value="1"/>
</dbReference>
<dbReference type="PANTHER" id="PTHR32387:SF0">
    <property type="entry name" value="PROTEIN NO VEIN"/>
    <property type="match status" value="1"/>
</dbReference>
<comment type="caution">
    <text evidence="2">The sequence shown here is derived from an EMBL/GenBank/DDBJ whole genome shotgun (WGS) entry which is preliminary data.</text>
</comment>
<accession>A0A3P3ETB8</accession>
<feature type="region of interest" description="Disordered" evidence="1">
    <location>
        <begin position="1194"/>
        <end position="1216"/>
    </location>
</feature>
<protein>
    <submittedName>
        <fullName evidence="2">ATPase</fullName>
    </submittedName>
</protein>
<feature type="region of interest" description="Disordered" evidence="1">
    <location>
        <begin position="1255"/>
        <end position="1281"/>
    </location>
</feature>
<dbReference type="SUPFAM" id="SSF55874">
    <property type="entry name" value="ATPase domain of HSP90 chaperone/DNA topoisomerase II/histidine kinase"/>
    <property type="match status" value="1"/>
</dbReference>
<evidence type="ECO:0000313" key="3">
    <source>
        <dbReference type="Proteomes" id="UP000273786"/>
    </source>
</evidence>
<evidence type="ECO:0000313" key="2">
    <source>
        <dbReference type="EMBL" id="RRH89511.1"/>
    </source>
</evidence>
<dbReference type="RefSeq" id="WP_125006734.1">
    <property type="nucleotide sequence ID" value="NZ_RQXT01000076.1"/>
</dbReference>
<reference evidence="2 3" key="1">
    <citation type="submission" date="2018-11" db="EMBL/GenBank/DDBJ databases">
        <title>the genome of Mesorhizobium tamadayense DSM 28320.</title>
        <authorList>
            <person name="Gao J."/>
        </authorList>
    </citation>
    <scope>NUCLEOTIDE SEQUENCE [LARGE SCALE GENOMIC DNA]</scope>
    <source>
        <strain evidence="2 3">DSM 28320</strain>
    </source>
</reference>
<name>A0A3P3ETB8_9HYPH</name>
<dbReference type="EMBL" id="RQXT01000076">
    <property type="protein sequence ID" value="RRH89511.1"/>
    <property type="molecule type" value="Genomic_DNA"/>
</dbReference>
<dbReference type="OrthoDB" id="9802640at2"/>
<dbReference type="Proteomes" id="UP000273786">
    <property type="component" value="Unassembled WGS sequence"/>
</dbReference>
<sequence>MIGQPHYFDGIRERAVRRWDQLEGDPELAGPWHQLFKQVQSPRHILSELLQNADDAGATEATVRIEDHCFIFTHDGEDFAEEHFASLCRFGYSNKRALHTIGFRGIGFKSTFSLGDTVRLLTPTLSVAFERQRFTEPKWLNGDASPTRHTEVHVPIADGHREREVEKNLEEWLKSPVSLLFFKHIRRLRIGEHEMHWGSMGCGPVPDTEWMALHDNPDHAFLLARSVEEAFPAEALSEIRQERLLGADQEADFPPCKVEIVLGANGRLYVVLPTGVETSLPFACNAPFIQDPARLKIKDPETSPTNRWLLERVGALAASVMLRWLRDANASVVERSRAYELFADVVRDDNSLEGTCTTTVEETFDGAIEGQAFLLTNDGDLRPGGQSVIFPEEMFDVWPAEQVASLLDSASRPALSRHVSVANREKLVRRGVVDRVSKEHVLAALQAKHLPRPELWRSLLKLWAYLAPDLTSWRMTAIRSKLRIFPAQGRNVLYSAAEVVRLGEKRLLQADADWEFLSAHLLVLNQNWTRFITEQCRSAEGAGEAEIDQEASAAQAVLKTLGFEESSDVNKVIDQVASGFFNQESKALPNCVQLAQIAAKLGVTAGDSFRFVSSDLRLRSRAHLVLFDRDGTLEPLLPKLWCTEHLLHPDYSKDFTSCTAEEWRRWISSGRSGLLEFAPLKQKRVELYGRQKIETEIRKRGSSSAPTFHYKTSRFFVEDFDFDDAFWNHWAAGAKDDDRLWGRVLDRILAQPETFWSSASKARALHVATTGSTRAISSDELLPSWILKFRDLPCLPDTRGVLRKPAEMLRRTPDTESLIEVEFFVHGLLDRETTRPLLALLGVRNTPTGPDRLLDCLRALAQTSQPPIQEVEKWYRRLDQMVDTCSTADLLNIKNAFREEKIILVEGTGWATLSGVYLSTDEDDAPGADIIRASVRDLALWRKIGVAERPTADLAIQWLKQLPAGAALSQDDARRVRALMSRHASRIWHECGQWLNLAREWLPTTSLEYALTMQTLTEYSHLHEWVKQKTADFQRLPAETTETSPFGSLPRLADRIEERLPQDLLFSGSPEKQPWLTRLGAELCRIELDGSGDAQRIRAYAEDLSCTAWRTTPTLEIIPYIDGAPAGTPKRAEVVWLDRVLYVEQLPRAKLARLVPERLGKVFGRSDVTAALNYCFGRPVDEVTEYLEENFKLEPRSGSAPSESATPLSEGQATQAGGVEAVADHIPPPESPDAEVRPEPTAVAELATAIEAGPTEQPDEIHGELDGVDVGPPRERPAPKPVKPSIIERFARSLGYQKESDDRFFHANGSWISKAHDNRFPWEQRTAKGEFVRRYWPKDHCLEQQPLQLEADIWGLIEKFPDLYALILSTPQGDPIEVPGARLRAMRDDGELTLYPATYRLVFDHDR</sequence>
<dbReference type="NCBIfam" id="NF047352">
    <property type="entry name" value="P_loop_sacsin"/>
    <property type="match status" value="1"/>
</dbReference>
<feature type="compositionally biased region" description="Polar residues" evidence="1">
    <location>
        <begin position="1199"/>
        <end position="1215"/>
    </location>
</feature>
<dbReference type="InterPro" id="IPR036890">
    <property type="entry name" value="HATPase_C_sf"/>
</dbReference>
<dbReference type="PANTHER" id="PTHR32387">
    <property type="entry name" value="WU:FJ29H11"/>
    <property type="match status" value="1"/>
</dbReference>
<dbReference type="InterPro" id="IPR052957">
    <property type="entry name" value="Auxin_embryo_med"/>
</dbReference>
<keyword evidence="3" id="KW-1185">Reference proteome</keyword>
<proteinExistence type="predicted"/>
<gene>
    <name evidence="2" type="ORF">EH240_33960</name>
</gene>
<organism evidence="2 3">
    <name type="scientific">Mesorhizobium tamadayense</name>
    <dbReference type="NCBI Taxonomy" id="425306"/>
    <lineage>
        <taxon>Bacteria</taxon>
        <taxon>Pseudomonadati</taxon>
        <taxon>Pseudomonadota</taxon>
        <taxon>Alphaproteobacteria</taxon>
        <taxon>Hyphomicrobiales</taxon>
        <taxon>Phyllobacteriaceae</taxon>
        <taxon>Mesorhizobium</taxon>
    </lineage>
</organism>